<dbReference type="GO" id="GO:0102261">
    <property type="term" value="F:8-hydroxy-5-deazaflavin:NADPH oxidoreductase activity"/>
    <property type="evidence" value="ECO:0007669"/>
    <property type="project" value="UniProtKB-EC"/>
</dbReference>
<protein>
    <submittedName>
        <fullName evidence="3">8-hydroxy-5-deazaflavin:NADPH oxidoreductase</fullName>
        <ecNumber evidence="3">1.5.1.40</ecNumber>
    </submittedName>
</protein>
<dbReference type="InterPro" id="IPR028939">
    <property type="entry name" value="P5C_Rdtase_cat_N"/>
</dbReference>
<evidence type="ECO:0000313" key="3">
    <source>
        <dbReference type="EMBL" id="QFV00058.1"/>
    </source>
</evidence>
<dbReference type="InterPro" id="IPR051267">
    <property type="entry name" value="STEAP_metalloreductase"/>
</dbReference>
<dbReference type="PANTHER" id="PTHR14239:SF10">
    <property type="entry name" value="REDUCTASE"/>
    <property type="match status" value="1"/>
</dbReference>
<evidence type="ECO:0000259" key="2">
    <source>
        <dbReference type="Pfam" id="PF03807"/>
    </source>
</evidence>
<sequence>MTSVSIIGAGGMARAIAAVATNAGADLQVVSRDPTEARTVTTELGVGTPGALGDPLTGEIVVLALPFAAATAVAAQQRDALAGRVVVDITNPVDFATFDALVVPAGSSATAAIQAAAPDARVVKAFSTTFAAALQRGTLAGAPLAVLVAGDDDGARQSVVDLVNAAGLRGVHAGGLKRARELEALGFLQMTLAASGATTWDGGFALVAP</sequence>
<dbReference type="EC" id="1.5.1.40" evidence="3"/>
<feature type="domain" description="Pyrroline-5-carboxylate reductase catalytic N-terminal" evidence="2">
    <location>
        <begin position="4"/>
        <end position="92"/>
    </location>
</feature>
<organism evidence="3 4">
    <name type="scientific">Luteimicrobium xylanilyticum</name>
    <dbReference type="NCBI Taxonomy" id="1133546"/>
    <lineage>
        <taxon>Bacteria</taxon>
        <taxon>Bacillati</taxon>
        <taxon>Actinomycetota</taxon>
        <taxon>Actinomycetes</taxon>
        <taxon>Micrococcales</taxon>
        <taxon>Luteimicrobium</taxon>
    </lineage>
</organism>
<dbReference type="PANTHER" id="PTHR14239">
    <property type="entry name" value="DUDULIN-RELATED"/>
    <property type="match status" value="1"/>
</dbReference>
<dbReference type="SUPFAM" id="SSF51735">
    <property type="entry name" value="NAD(P)-binding Rossmann-fold domains"/>
    <property type="match status" value="1"/>
</dbReference>
<dbReference type="InterPro" id="IPR036291">
    <property type="entry name" value="NAD(P)-bd_dom_sf"/>
</dbReference>
<dbReference type="Pfam" id="PF03807">
    <property type="entry name" value="F420_oxidored"/>
    <property type="match status" value="1"/>
</dbReference>
<dbReference type="RefSeq" id="WP_036955589.1">
    <property type="nucleotide sequence ID" value="NZ_BAABIH010000009.1"/>
</dbReference>
<name>A0A5P9QF76_9MICO</name>
<accession>A0A5P9QF76</accession>
<dbReference type="KEGG" id="lxl:KDY119_03593"/>
<dbReference type="OrthoDB" id="5738121at2"/>
<keyword evidence="1 3" id="KW-0560">Oxidoreductase</keyword>
<reference evidence="3 4" key="1">
    <citation type="submission" date="2019-10" db="EMBL/GenBank/DDBJ databases">
        <title>Genome sequence of Luteimicrobium xylanilyticum HY-24.</title>
        <authorList>
            <person name="Kim D.Y."/>
            <person name="Park H.-Y."/>
        </authorList>
    </citation>
    <scope>NUCLEOTIDE SEQUENCE [LARGE SCALE GENOMIC DNA]</scope>
    <source>
        <strain evidence="3 4">HY-24</strain>
    </source>
</reference>
<keyword evidence="4" id="KW-1185">Reference proteome</keyword>
<dbReference type="EMBL" id="CP045529">
    <property type="protein sequence ID" value="QFV00058.1"/>
    <property type="molecule type" value="Genomic_DNA"/>
</dbReference>
<evidence type="ECO:0000313" key="4">
    <source>
        <dbReference type="Proteomes" id="UP000326702"/>
    </source>
</evidence>
<dbReference type="Proteomes" id="UP000326702">
    <property type="component" value="Chromosome"/>
</dbReference>
<dbReference type="Gene3D" id="3.40.50.720">
    <property type="entry name" value="NAD(P)-binding Rossmann-like Domain"/>
    <property type="match status" value="1"/>
</dbReference>
<gene>
    <name evidence="3" type="ORF">KDY119_03593</name>
</gene>
<dbReference type="AlphaFoldDB" id="A0A5P9QF76"/>
<evidence type="ECO:0000256" key="1">
    <source>
        <dbReference type="ARBA" id="ARBA00023002"/>
    </source>
</evidence>
<proteinExistence type="predicted"/>